<dbReference type="SUPFAM" id="SSF52540">
    <property type="entry name" value="P-loop containing nucleoside triphosphate hydrolases"/>
    <property type="match status" value="1"/>
</dbReference>
<dbReference type="SMART" id="SM00382">
    <property type="entry name" value="AAA"/>
    <property type="match status" value="1"/>
</dbReference>
<evidence type="ECO:0000313" key="11">
    <source>
        <dbReference type="Proteomes" id="UP000355283"/>
    </source>
</evidence>
<dbReference type="GO" id="GO:0005886">
    <property type="term" value="C:plasma membrane"/>
    <property type="evidence" value="ECO:0007669"/>
    <property type="project" value="TreeGrafter"/>
</dbReference>
<dbReference type="PANTHER" id="PTHR48041">
    <property type="entry name" value="ABC TRANSPORTER G FAMILY MEMBER 28"/>
    <property type="match status" value="1"/>
</dbReference>
<evidence type="ECO:0000256" key="4">
    <source>
        <dbReference type="ARBA" id="ARBA00022741"/>
    </source>
</evidence>
<keyword evidence="5" id="KW-0067">ATP-binding</keyword>
<dbReference type="EMBL" id="SDOX01000017">
    <property type="protein sequence ID" value="TFJ84741.1"/>
    <property type="molecule type" value="Genomic_DNA"/>
</dbReference>
<feature type="transmembrane region" description="Helical" evidence="8">
    <location>
        <begin position="526"/>
        <end position="548"/>
    </location>
</feature>
<dbReference type="PROSITE" id="PS00211">
    <property type="entry name" value="ABC_TRANSPORTER_1"/>
    <property type="match status" value="1"/>
</dbReference>
<keyword evidence="11" id="KW-1185">Reference proteome</keyword>
<evidence type="ECO:0000256" key="3">
    <source>
        <dbReference type="ARBA" id="ARBA00022692"/>
    </source>
</evidence>
<feature type="transmembrane region" description="Helical" evidence="8">
    <location>
        <begin position="610"/>
        <end position="632"/>
    </location>
</feature>
<dbReference type="InterPro" id="IPR003593">
    <property type="entry name" value="AAA+_ATPase"/>
</dbReference>
<dbReference type="AlphaFoldDB" id="A0A4D9CZC5"/>
<dbReference type="InterPro" id="IPR043926">
    <property type="entry name" value="ABCG_dom"/>
</dbReference>
<dbReference type="GO" id="GO:0005524">
    <property type="term" value="F:ATP binding"/>
    <property type="evidence" value="ECO:0007669"/>
    <property type="project" value="UniProtKB-KW"/>
</dbReference>
<feature type="transmembrane region" description="Helical" evidence="8">
    <location>
        <begin position="495"/>
        <end position="519"/>
    </location>
</feature>
<dbReference type="Pfam" id="PF00005">
    <property type="entry name" value="ABC_tran"/>
    <property type="match status" value="1"/>
</dbReference>
<dbReference type="GO" id="GO:0016887">
    <property type="term" value="F:ATP hydrolysis activity"/>
    <property type="evidence" value="ECO:0007669"/>
    <property type="project" value="InterPro"/>
</dbReference>
<protein>
    <recommendedName>
        <fullName evidence="9">ABC transporter domain-containing protein</fullName>
    </recommendedName>
</protein>
<evidence type="ECO:0000256" key="7">
    <source>
        <dbReference type="ARBA" id="ARBA00023136"/>
    </source>
</evidence>
<sequence length="642" mass="70672">MVREKGAMEIRAMEEGEVRIKSPMALVTSPDGKKTGPVRGAHLGWTLNLYATETRRGAKGNNVTVKKTILEGVTGSVRSGNMMALMGASGAGKSSLLDCISLRNQKFEGNVFVDGKPADNAFFGLTAYVYQDDLFFPTLTVREHLRFHAMVRMPKTIQPHIKAERVESILLDVGLQGCSDALIGGASSLIRGISGGERKRVAVATELLSNPAILFLDEPTSGLDSFMAEAVCTLLRKLANTGKIVVCVIHQPSSDTFKLFTHLCLLAKGRMAYLGELPKAVDYFAALGHACPPNFNPADFFIEELAVVPSDYEKSMARLRVVTDAYQDSDLRKQNEKWLSKVDPAVLSKPRRRTGIAITEYPATADTQFWESCRRTILQYKREPVLTRARLVNSILMGVLLGLVYFDQDTTYKAVQNKIGVAFIVTMNQCISATFGVVQEVPRDFAVFMREYLAGANRVSSYFLARTLSEIPFQILFPLVFGSIVYGMVGLRPTAGAYITFCLVLILCANTAVSMGYALSAVFRNTTAAIAAGSVVIMPMALFSGLLLDMNNIAPWLRPLQFLSIIRYTYHAIIINEYANQPINCGFNVICPFRTGNAVLTYVGAAPDELSFNMGMLFVFMLCFRLIAFMALKWHSTRVASL</sequence>
<feature type="domain" description="ABC transporter" evidence="9">
    <location>
        <begin position="49"/>
        <end position="293"/>
    </location>
</feature>
<accession>A0A4D9CZC5</accession>
<dbReference type="Gene3D" id="3.40.50.300">
    <property type="entry name" value="P-loop containing nucleotide triphosphate hydrolases"/>
    <property type="match status" value="1"/>
</dbReference>
<dbReference type="OrthoDB" id="66620at2759"/>
<name>A0A4D9CZC5_9STRA</name>
<dbReference type="InterPro" id="IPR013525">
    <property type="entry name" value="ABC2_TM"/>
</dbReference>
<dbReference type="GO" id="GO:0140359">
    <property type="term" value="F:ABC-type transporter activity"/>
    <property type="evidence" value="ECO:0007669"/>
    <property type="project" value="InterPro"/>
</dbReference>
<proteinExistence type="predicted"/>
<evidence type="ECO:0000256" key="8">
    <source>
        <dbReference type="SAM" id="Phobius"/>
    </source>
</evidence>
<dbReference type="InterPro" id="IPR050352">
    <property type="entry name" value="ABCG_transporters"/>
</dbReference>
<dbReference type="InterPro" id="IPR027417">
    <property type="entry name" value="P-loop_NTPase"/>
</dbReference>
<dbReference type="Proteomes" id="UP000355283">
    <property type="component" value="Unassembled WGS sequence"/>
</dbReference>
<keyword evidence="6 8" id="KW-1133">Transmembrane helix</keyword>
<keyword evidence="2" id="KW-0813">Transport</keyword>
<gene>
    <name evidence="10" type="ORF">NSK_003773</name>
</gene>
<comment type="caution">
    <text evidence="10">The sequence shown here is derived from an EMBL/GenBank/DDBJ whole genome shotgun (WGS) entry which is preliminary data.</text>
</comment>
<evidence type="ECO:0000256" key="2">
    <source>
        <dbReference type="ARBA" id="ARBA00022448"/>
    </source>
</evidence>
<dbReference type="Pfam" id="PF01061">
    <property type="entry name" value="ABC2_membrane"/>
    <property type="match status" value="1"/>
</dbReference>
<feature type="transmembrane region" description="Helical" evidence="8">
    <location>
        <begin position="471"/>
        <end position="489"/>
    </location>
</feature>
<keyword evidence="7 8" id="KW-0472">Membrane</keyword>
<feature type="transmembrane region" description="Helical" evidence="8">
    <location>
        <begin position="389"/>
        <end position="406"/>
    </location>
</feature>
<dbReference type="Pfam" id="PF19055">
    <property type="entry name" value="ABC2_membrane_7"/>
    <property type="match status" value="1"/>
</dbReference>
<dbReference type="InterPro" id="IPR017871">
    <property type="entry name" value="ABC_transporter-like_CS"/>
</dbReference>
<dbReference type="PANTHER" id="PTHR48041:SF139">
    <property type="entry name" value="PROTEIN SCARLET"/>
    <property type="match status" value="1"/>
</dbReference>
<evidence type="ECO:0000256" key="6">
    <source>
        <dbReference type="ARBA" id="ARBA00022989"/>
    </source>
</evidence>
<keyword evidence="4" id="KW-0547">Nucleotide-binding</keyword>
<keyword evidence="3 8" id="KW-0812">Transmembrane</keyword>
<evidence type="ECO:0000256" key="1">
    <source>
        <dbReference type="ARBA" id="ARBA00004141"/>
    </source>
</evidence>
<dbReference type="PROSITE" id="PS50893">
    <property type="entry name" value="ABC_TRANSPORTER_2"/>
    <property type="match status" value="1"/>
</dbReference>
<evidence type="ECO:0000313" key="10">
    <source>
        <dbReference type="EMBL" id="TFJ84741.1"/>
    </source>
</evidence>
<reference evidence="10 11" key="1">
    <citation type="submission" date="2019-01" db="EMBL/GenBank/DDBJ databases">
        <title>Nuclear Genome Assembly of the Microalgal Biofuel strain Nannochloropsis salina CCMP1776.</title>
        <authorList>
            <person name="Hovde B."/>
        </authorList>
    </citation>
    <scope>NUCLEOTIDE SEQUENCE [LARGE SCALE GENOMIC DNA]</scope>
    <source>
        <strain evidence="10 11">CCMP1776</strain>
    </source>
</reference>
<comment type="subcellular location">
    <subcellularLocation>
        <location evidence="1">Membrane</location>
        <topology evidence="1">Multi-pass membrane protein</topology>
    </subcellularLocation>
</comment>
<evidence type="ECO:0000256" key="5">
    <source>
        <dbReference type="ARBA" id="ARBA00022840"/>
    </source>
</evidence>
<evidence type="ECO:0000259" key="9">
    <source>
        <dbReference type="PROSITE" id="PS50893"/>
    </source>
</evidence>
<dbReference type="InterPro" id="IPR003439">
    <property type="entry name" value="ABC_transporter-like_ATP-bd"/>
</dbReference>
<organism evidence="10 11">
    <name type="scientific">Nannochloropsis salina CCMP1776</name>
    <dbReference type="NCBI Taxonomy" id="1027361"/>
    <lineage>
        <taxon>Eukaryota</taxon>
        <taxon>Sar</taxon>
        <taxon>Stramenopiles</taxon>
        <taxon>Ochrophyta</taxon>
        <taxon>Eustigmatophyceae</taxon>
        <taxon>Eustigmatales</taxon>
        <taxon>Monodopsidaceae</taxon>
        <taxon>Microchloropsis</taxon>
        <taxon>Microchloropsis salina</taxon>
    </lineage>
</organism>